<evidence type="ECO:0000256" key="9">
    <source>
        <dbReference type="PROSITE-ProRule" id="PRU00221"/>
    </source>
</evidence>
<evidence type="ECO:0000256" key="3">
    <source>
        <dbReference type="ARBA" id="ARBA00022574"/>
    </source>
</evidence>
<keyword evidence="4" id="KW-0677">Repeat</keyword>
<dbReference type="GO" id="GO:0005634">
    <property type="term" value="C:nucleus"/>
    <property type="evidence" value="ECO:0007669"/>
    <property type="project" value="UniProtKB-SubCell"/>
</dbReference>
<proteinExistence type="inferred from homology"/>
<dbReference type="InterPro" id="IPR019775">
    <property type="entry name" value="WD40_repeat_CS"/>
</dbReference>
<reference evidence="12 13" key="1">
    <citation type="submission" date="2024-03" db="EMBL/GenBank/DDBJ databases">
        <title>Adaptation during the transition from Ophiocordyceps entomopathogen to insect associate is accompanied by gene loss and intensified selection.</title>
        <authorList>
            <person name="Ward C.M."/>
            <person name="Onetto C.A."/>
            <person name="Borneman A.R."/>
        </authorList>
    </citation>
    <scope>NUCLEOTIDE SEQUENCE [LARGE SCALE GENOMIC DNA]</scope>
    <source>
        <strain evidence="12">AWRI1</strain>
        <tissue evidence="12">Single Adult Female</tissue>
    </source>
</reference>
<dbReference type="GO" id="GO:0006281">
    <property type="term" value="P:DNA repair"/>
    <property type="evidence" value="ECO:0007669"/>
    <property type="project" value="UniProtKB-KW"/>
</dbReference>
<keyword evidence="7" id="KW-0234">DNA repair</keyword>
<evidence type="ECO:0000256" key="8">
    <source>
        <dbReference type="ARBA" id="ARBA00023242"/>
    </source>
</evidence>
<dbReference type="AlphaFoldDB" id="A0AAN9TAU3"/>
<evidence type="ECO:0000313" key="13">
    <source>
        <dbReference type="Proteomes" id="UP001367676"/>
    </source>
</evidence>
<evidence type="ECO:0000256" key="10">
    <source>
        <dbReference type="SAM" id="MobiDB-lite"/>
    </source>
</evidence>
<comment type="subcellular location">
    <subcellularLocation>
        <location evidence="1">Nucleus</location>
    </subcellularLocation>
</comment>
<dbReference type="GO" id="GO:0033186">
    <property type="term" value="C:CAF-1 complex"/>
    <property type="evidence" value="ECO:0007669"/>
    <property type="project" value="TreeGrafter"/>
</dbReference>
<organism evidence="12 13">
    <name type="scientific">Parthenolecanium corni</name>
    <dbReference type="NCBI Taxonomy" id="536013"/>
    <lineage>
        <taxon>Eukaryota</taxon>
        <taxon>Metazoa</taxon>
        <taxon>Ecdysozoa</taxon>
        <taxon>Arthropoda</taxon>
        <taxon>Hexapoda</taxon>
        <taxon>Insecta</taxon>
        <taxon>Pterygota</taxon>
        <taxon>Neoptera</taxon>
        <taxon>Paraneoptera</taxon>
        <taxon>Hemiptera</taxon>
        <taxon>Sternorrhyncha</taxon>
        <taxon>Coccoidea</taxon>
        <taxon>Coccidae</taxon>
        <taxon>Parthenolecanium</taxon>
    </lineage>
</organism>
<dbReference type="EMBL" id="JBBCAQ010000036">
    <property type="protein sequence ID" value="KAK7576008.1"/>
    <property type="molecule type" value="Genomic_DNA"/>
</dbReference>
<evidence type="ECO:0000256" key="4">
    <source>
        <dbReference type="ARBA" id="ARBA00022737"/>
    </source>
</evidence>
<dbReference type="GO" id="GO:0006335">
    <property type="term" value="P:DNA replication-dependent chromatin assembly"/>
    <property type="evidence" value="ECO:0007669"/>
    <property type="project" value="InterPro"/>
</dbReference>
<dbReference type="PANTHER" id="PTHR15271:SF4">
    <property type="entry name" value="CHROMATIN ASSEMBLY FACTOR 1 SUBUNIT B"/>
    <property type="match status" value="1"/>
</dbReference>
<keyword evidence="6" id="KW-0156">Chromatin regulator</keyword>
<dbReference type="InterPro" id="IPR015943">
    <property type="entry name" value="WD40/YVTN_repeat-like_dom_sf"/>
</dbReference>
<feature type="repeat" description="WD" evidence="9">
    <location>
        <begin position="123"/>
        <end position="164"/>
    </location>
</feature>
<dbReference type="SMART" id="SM00320">
    <property type="entry name" value="WD40"/>
    <property type="match status" value="5"/>
</dbReference>
<evidence type="ECO:0000256" key="1">
    <source>
        <dbReference type="ARBA" id="ARBA00004123"/>
    </source>
</evidence>
<dbReference type="Pfam" id="PF24105">
    <property type="entry name" value="Beta-prop_CAF1B_HIR1"/>
    <property type="match status" value="1"/>
</dbReference>
<dbReference type="InterPro" id="IPR055410">
    <property type="entry name" value="Beta-prop_CAF1B_HIR1"/>
</dbReference>
<keyword evidence="5" id="KW-0227">DNA damage</keyword>
<feature type="domain" description="CAF1B/HIR1 beta-propeller" evidence="11">
    <location>
        <begin position="1"/>
        <end position="398"/>
    </location>
</feature>
<dbReference type="Gene3D" id="2.130.10.10">
    <property type="entry name" value="YVTN repeat-like/Quinoprotein amine dehydrogenase"/>
    <property type="match status" value="1"/>
</dbReference>
<sequence length="420" mass="47053">MKFYTPEIAWHNREPVYSVDIQPDKVSKSVYRLASGGADTHIVIWFVEYAYDSGTKGISNIEAVADLTHHQTTVNVVRFSPSSEFLASGDVDSVIIIWKRKTKPDIFDSETENKEHWTCVKMLRLHINDVCDLSWSPDSQYLVSGSVDNTAVLWNVNSGSQLGMFKENKGFVQGVAWDPLQKYVATLSSDRTLRVYSAVHKKLVCQCSKVVLPRPKAATGNVTAHRLFHDDTLKTDFRRLCFSPDGLMLFAPSGILETSPSNNSSAPDPSDKPPTDPSNKLKNATFVFLRDSYSEPIMYYPTEDKYSVAVRCCPILFEKSNNSDKNQIFDLPYKIVIAVATKSSVLFYDTEHVSPFGYVTDIHYTRLTDISWSSDGLLLVISSTDGFCSIVSFEAGELGKPWEKKTSKNNSELNTATENQ</sequence>
<dbReference type="GO" id="GO:0006334">
    <property type="term" value="P:nucleosome assembly"/>
    <property type="evidence" value="ECO:0007669"/>
    <property type="project" value="TreeGrafter"/>
</dbReference>
<keyword evidence="13" id="KW-1185">Reference proteome</keyword>
<evidence type="ECO:0000313" key="12">
    <source>
        <dbReference type="EMBL" id="KAK7576008.1"/>
    </source>
</evidence>
<dbReference type="Proteomes" id="UP001367676">
    <property type="component" value="Unassembled WGS sequence"/>
</dbReference>
<keyword evidence="3 9" id="KW-0853">WD repeat</keyword>
<evidence type="ECO:0000256" key="6">
    <source>
        <dbReference type="ARBA" id="ARBA00022853"/>
    </source>
</evidence>
<comment type="similarity">
    <text evidence="2">Belongs to the WD repeat HIR1 family.</text>
</comment>
<evidence type="ECO:0000259" key="11">
    <source>
        <dbReference type="Pfam" id="PF24105"/>
    </source>
</evidence>
<keyword evidence="8" id="KW-0539">Nucleus</keyword>
<dbReference type="InterPro" id="IPR036322">
    <property type="entry name" value="WD40_repeat_dom_sf"/>
</dbReference>
<dbReference type="PROSITE" id="PS50294">
    <property type="entry name" value="WD_REPEATS_REGION"/>
    <property type="match status" value="2"/>
</dbReference>
<feature type="repeat" description="WD" evidence="9">
    <location>
        <begin position="67"/>
        <end position="99"/>
    </location>
</feature>
<comment type="caution">
    <text evidence="12">The sequence shown here is derived from an EMBL/GenBank/DDBJ whole genome shotgun (WGS) entry which is preliminary data.</text>
</comment>
<feature type="compositionally biased region" description="Low complexity" evidence="10">
    <location>
        <begin position="258"/>
        <end position="268"/>
    </location>
</feature>
<evidence type="ECO:0000256" key="7">
    <source>
        <dbReference type="ARBA" id="ARBA00023204"/>
    </source>
</evidence>
<accession>A0AAN9TAU3</accession>
<dbReference type="SUPFAM" id="SSF50978">
    <property type="entry name" value="WD40 repeat-like"/>
    <property type="match status" value="1"/>
</dbReference>
<evidence type="ECO:0000256" key="2">
    <source>
        <dbReference type="ARBA" id="ARBA00007306"/>
    </source>
</evidence>
<dbReference type="InterPro" id="IPR001680">
    <property type="entry name" value="WD40_rpt"/>
</dbReference>
<evidence type="ECO:0000256" key="5">
    <source>
        <dbReference type="ARBA" id="ARBA00022763"/>
    </source>
</evidence>
<dbReference type="PROSITE" id="PS00678">
    <property type="entry name" value="WD_REPEATS_1"/>
    <property type="match status" value="1"/>
</dbReference>
<dbReference type="PANTHER" id="PTHR15271">
    <property type="entry name" value="CHROMATIN ASSEMBLY FACTOR 1 SUBUNIT B"/>
    <property type="match status" value="1"/>
</dbReference>
<protein>
    <recommendedName>
        <fullName evidence="11">CAF1B/HIR1 beta-propeller domain-containing protein</fullName>
    </recommendedName>
</protein>
<dbReference type="PROSITE" id="PS50082">
    <property type="entry name" value="WD_REPEATS_2"/>
    <property type="match status" value="2"/>
</dbReference>
<name>A0AAN9TAU3_9HEMI</name>
<feature type="region of interest" description="Disordered" evidence="10">
    <location>
        <begin position="258"/>
        <end position="281"/>
    </location>
</feature>
<gene>
    <name evidence="12" type="ORF">V9T40_012294</name>
</gene>
<dbReference type="InterPro" id="IPR045145">
    <property type="entry name" value="PTHR15271"/>
</dbReference>